<proteinExistence type="predicted"/>
<gene>
    <name evidence="1" type="ORF">PRZ48_006711</name>
</gene>
<dbReference type="EMBL" id="JAXOVC010000004">
    <property type="protein sequence ID" value="KAK4503283.1"/>
    <property type="molecule type" value="Genomic_DNA"/>
</dbReference>
<sequence>MREVRLWERIMGAEPDYSEYAHLIRPLEDATSMLSHGTGCLETLHFAGPAQGLTVKAVEEWGIRTDLSAIKKLILECNVPPPVLGRLTGCCFSSLTVLSLELRIEPYHHYSTPPTDDTSKSAANFLCSIPPLAALKLSGELDYHRLRDVVRYHGQNLRNEHEVAAYSSIGNIRTLQSLALTLDASDYLSMRGNGHSEDYLAEPKAHFDDFGREDANLEEYNASHDPRKGHIMDMFANAALDKKLAQSIYSVLMEARPARSLALDTIELQSDGCGDFGTDFIPPAVALVANEIQHRWLFRRTYGPQSSAFDVSELEHTNRLATWDESTAGILDNESDEVSKDDLDGRIEPIFRRLWPAKAGGSVWHEDWHGFELAK</sequence>
<comment type="caution">
    <text evidence="1">The sequence shown here is derived from an EMBL/GenBank/DDBJ whole genome shotgun (WGS) entry which is preliminary data.</text>
</comment>
<name>A0ABR0EQ08_ZASCE</name>
<keyword evidence="2" id="KW-1185">Reference proteome</keyword>
<organism evidence="1 2">
    <name type="scientific">Zasmidium cellare</name>
    <name type="common">Wine cellar mold</name>
    <name type="synonym">Racodium cellare</name>
    <dbReference type="NCBI Taxonomy" id="395010"/>
    <lineage>
        <taxon>Eukaryota</taxon>
        <taxon>Fungi</taxon>
        <taxon>Dikarya</taxon>
        <taxon>Ascomycota</taxon>
        <taxon>Pezizomycotina</taxon>
        <taxon>Dothideomycetes</taxon>
        <taxon>Dothideomycetidae</taxon>
        <taxon>Mycosphaerellales</taxon>
        <taxon>Mycosphaerellaceae</taxon>
        <taxon>Zasmidium</taxon>
    </lineage>
</organism>
<dbReference type="Proteomes" id="UP001305779">
    <property type="component" value="Unassembled WGS sequence"/>
</dbReference>
<reference evidence="1 2" key="1">
    <citation type="journal article" date="2023" name="G3 (Bethesda)">
        <title>A chromosome-level genome assembly of Zasmidium syzygii isolated from banana leaves.</title>
        <authorList>
            <person name="van Westerhoven A.C."/>
            <person name="Mehrabi R."/>
            <person name="Talebi R."/>
            <person name="Steentjes M.B.F."/>
            <person name="Corcolon B."/>
            <person name="Chong P.A."/>
            <person name="Kema G.H.J."/>
            <person name="Seidl M.F."/>
        </authorList>
    </citation>
    <scope>NUCLEOTIDE SEQUENCE [LARGE SCALE GENOMIC DNA]</scope>
    <source>
        <strain evidence="1 2">P124</strain>
    </source>
</reference>
<protein>
    <submittedName>
        <fullName evidence="1">Uncharacterized protein</fullName>
    </submittedName>
</protein>
<accession>A0ABR0EQ08</accession>
<evidence type="ECO:0000313" key="2">
    <source>
        <dbReference type="Proteomes" id="UP001305779"/>
    </source>
</evidence>
<evidence type="ECO:0000313" key="1">
    <source>
        <dbReference type="EMBL" id="KAK4503283.1"/>
    </source>
</evidence>